<dbReference type="AlphaFoldDB" id="A0A4Y7S375"/>
<feature type="region of interest" description="Disordered" evidence="1">
    <location>
        <begin position="149"/>
        <end position="216"/>
    </location>
</feature>
<organism evidence="2 3">
    <name type="scientific">Coprinellus micaceus</name>
    <name type="common">Glistening ink-cap mushroom</name>
    <name type="synonym">Coprinus micaceus</name>
    <dbReference type="NCBI Taxonomy" id="71717"/>
    <lineage>
        <taxon>Eukaryota</taxon>
        <taxon>Fungi</taxon>
        <taxon>Dikarya</taxon>
        <taxon>Basidiomycota</taxon>
        <taxon>Agaricomycotina</taxon>
        <taxon>Agaricomycetes</taxon>
        <taxon>Agaricomycetidae</taxon>
        <taxon>Agaricales</taxon>
        <taxon>Agaricineae</taxon>
        <taxon>Psathyrellaceae</taxon>
        <taxon>Coprinellus</taxon>
    </lineage>
</organism>
<feature type="compositionally biased region" description="Basic and acidic residues" evidence="1">
    <location>
        <begin position="183"/>
        <end position="194"/>
    </location>
</feature>
<keyword evidence="3" id="KW-1185">Reference proteome</keyword>
<dbReference type="Proteomes" id="UP000298030">
    <property type="component" value="Unassembled WGS sequence"/>
</dbReference>
<feature type="compositionally biased region" description="Polar residues" evidence="1">
    <location>
        <begin position="200"/>
        <end position="216"/>
    </location>
</feature>
<evidence type="ECO:0000256" key="1">
    <source>
        <dbReference type="SAM" id="MobiDB-lite"/>
    </source>
</evidence>
<sequence length="216" mass="24589">MGVAEERLLKLQMNPGNENETRRLLKITRLSNFRLWPIRQEILRLCKLLPPPQAEEAARYNCKIVVTNGLGVAEFAPGQQTPSHDRLDATHIEHLVSSTALGTANWCTQRQQVTWLRICSSPERYSRYRRLVAVYMSLNQTLKFGRANETTLSSSPLDPPAYTRPFSRPYKRPCNAGAIQSDTGHERERPRRASEWPSACNRQNVSSSLFSSEAYS</sequence>
<protein>
    <submittedName>
        <fullName evidence="2">Uncharacterized protein</fullName>
    </submittedName>
</protein>
<proteinExistence type="predicted"/>
<dbReference type="EMBL" id="QPFP01000352">
    <property type="protein sequence ID" value="TEB15590.1"/>
    <property type="molecule type" value="Genomic_DNA"/>
</dbReference>
<name>A0A4Y7S375_COPMI</name>
<evidence type="ECO:0000313" key="2">
    <source>
        <dbReference type="EMBL" id="TEB15590.1"/>
    </source>
</evidence>
<gene>
    <name evidence="2" type="ORF">FA13DRAFT_1875690</name>
</gene>
<evidence type="ECO:0000313" key="3">
    <source>
        <dbReference type="Proteomes" id="UP000298030"/>
    </source>
</evidence>
<accession>A0A4Y7S375</accession>
<reference evidence="2 3" key="1">
    <citation type="journal article" date="2019" name="Nat. Ecol. Evol.">
        <title>Megaphylogeny resolves global patterns of mushroom evolution.</title>
        <authorList>
            <person name="Varga T."/>
            <person name="Krizsan K."/>
            <person name="Foldi C."/>
            <person name="Dima B."/>
            <person name="Sanchez-Garcia M."/>
            <person name="Sanchez-Ramirez S."/>
            <person name="Szollosi G.J."/>
            <person name="Szarkandi J.G."/>
            <person name="Papp V."/>
            <person name="Albert L."/>
            <person name="Andreopoulos W."/>
            <person name="Angelini C."/>
            <person name="Antonin V."/>
            <person name="Barry K.W."/>
            <person name="Bougher N.L."/>
            <person name="Buchanan P."/>
            <person name="Buyck B."/>
            <person name="Bense V."/>
            <person name="Catcheside P."/>
            <person name="Chovatia M."/>
            <person name="Cooper J."/>
            <person name="Damon W."/>
            <person name="Desjardin D."/>
            <person name="Finy P."/>
            <person name="Geml J."/>
            <person name="Haridas S."/>
            <person name="Hughes K."/>
            <person name="Justo A."/>
            <person name="Karasinski D."/>
            <person name="Kautmanova I."/>
            <person name="Kiss B."/>
            <person name="Kocsube S."/>
            <person name="Kotiranta H."/>
            <person name="LaButti K.M."/>
            <person name="Lechner B.E."/>
            <person name="Liimatainen K."/>
            <person name="Lipzen A."/>
            <person name="Lukacs Z."/>
            <person name="Mihaltcheva S."/>
            <person name="Morgado L.N."/>
            <person name="Niskanen T."/>
            <person name="Noordeloos M.E."/>
            <person name="Ohm R.A."/>
            <person name="Ortiz-Santana B."/>
            <person name="Ovrebo C."/>
            <person name="Racz N."/>
            <person name="Riley R."/>
            <person name="Savchenko A."/>
            <person name="Shiryaev A."/>
            <person name="Soop K."/>
            <person name="Spirin V."/>
            <person name="Szebenyi C."/>
            <person name="Tomsovsky M."/>
            <person name="Tulloss R.E."/>
            <person name="Uehling J."/>
            <person name="Grigoriev I.V."/>
            <person name="Vagvolgyi C."/>
            <person name="Papp T."/>
            <person name="Martin F.M."/>
            <person name="Miettinen O."/>
            <person name="Hibbett D.S."/>
            <person name="Nagy L.G."/>
        </authorList>
    </citation>
    <scope>NUCLEOTIDE SEQUENCE [LARGE SCALE GENOMIC DNA]</scope>
    <source>
        <strain evidence="2 3">FP101781</strain>
    </source>
</reference>
<comment type="caution">
    <text evidence="2">The sequence shown here is derived from an EMBL/GenBank/DDBJ whole genome shotgun (WGS) entry which is preliminary data.</text>
</comment>